<protein>
    <submittedName>
        <fullName evidence="6">Uncharacterized protein</fullName>
    </submittedName>
</protein>
<dbReference type="FunFam" id="3.30.70.270:FF:000020">
    <property type="entry name" value="Transposon Tf2-6 polyprotein-like Protein"/>
    <property type="match status" value="1"/>
</dbReference>
<feature type="domain" description="Reverse transcriptase/retrotransposon-derived protein RNase H-like" evidence="4">
    <location>
        <begin position="1265"/>
        <end position="1345"/>
    </location>
</feature>
<dbReference type="InterPro" id="IPR056151">
    <property type="entry name" value="Beta-prop_DCAF12"/>
</dbReference>
<gene>
    <name evidence="6" type="ORF">CBR_g25735</name>
</gene>
<dbReference type="SUPFAM" id="SSF56672">
    <property type="entry name" value="DNA/RNA polymerases"/>
    <property type="match status" value="2"/>
</dbReference>
<keyword evidence="7" id="KW-1185">Reference proteome</keyword>
<dbReference type="Gene3D" id="3.30.70.270">
    <property type="match status" value="2"/>
</dbReference>
<reference evidence="6 7" key="1">
    <citation type="journal article" date="2018" name="Cell">
        <title>The Chara Genome: Secondary Complexity and Implications for Plant Terrestrialization.</title>
        <authorList>
            <person name="Nishiyama T."/>
            <person name="Sakayama H."/>
            <person name="Vries J.D."/>
            <person name="Buschmann H."/>
            <person name="Saint-Marcoux D."/>
            <person name="Ullrich K.K."/>
            <person name="Haas F.B."/>
            <person name="Vanderstraeten L."/>
            <person name="Becker D."/>
            <person name="Lang D."/>
            <person name="Vosolsobe S."/>
            <person name="Rombauts S."/>
            <person name="Wilhelmsson P.K.I."/>
            <person name="Janitza P."/>
            <person name="Kern R."/>
            <person name="Heyl A."/>
            <person name="Rumpler F."/>
            <person name="Villalobos L.I.A.C."/>
            <person name="Clay J.M."/>
            <person name="Skokan R."/>
            <person name="Toyoda A."/>
            <person name="Suzuki Y."/>
            <person name="Kagoshima H."/>
            <person name="Schijlen E."/>
            <person name="Tajeshwar N."/>
            <person name="Catarino B."/>
            <person name="Hetherington A.J."/>
            <person name="Saltykova A."/>
            <person name="Bonnot C."/>
            <person name="Breuninger H."/>
            <person name="Symeonidi A."/>
            <person name="Radhakrishnan G.V."/>
            <person name="Van Nieuwerburgh F."/>
            <person name="Deforce D."/>
            <person name="Chang C."/>
            <person name="Karol K.G."/>
            <person name="Hedrich R."/>
            <person name="Ulvskov P."/>
            <person name="Glockner G."/>
            <person name="Delwiche C.F."/>
            <person name="Petrasek J."/>
            <person name="Van de Peer Y."/>
            <person name="Friml J."/>
            <person name="Beilby M."/>
            <person name="Dolan L."/>
            <person name="Kohara Y."/>
            <person name="Sugano S."/>
            <person name="Fujiyama A."/>
            <person name="Delaux P.-M."/>
            <person name="Quint M."/>
            <person name="TheiBen G."/>
            <person name="Hagemann M."/>
            <person name="Harholt J."/>
            <person name="Dunand C."/>
            <person name="Zachgo S."/>
            <person name="Langdale J."/>
            <person name="Maumus F."/>
            <person name="Straeten D.V.D."/>
            <person name="Gould S.B."/>
            <person name="Rensing S.A."/>
        </authorList>
    </citation>
    <scope>NUCLEOTIDE SEQUENCE [LARGE SCALE GENOMIC DNA]</scope>
    <source>
        <strain evidence="6 7">S276</strain>
    </source>
</reference>
<name>A0A388L692_CHABU</name>
<feature type="domain" description="DDB1- and CUL4-associated factor 12 beta-propeller" evidence="5">
    <location>
        <begin position="1423"/>
        <end position="1520"/>
    </location>
</feature>
<feature type="region of interest" description="Disordered" evidence="3">
    <location>
        <begin position="1"/>
        <end position="31"/>
    </location>
</feature>
<dbReference type="Gramene" id="GBG77804">
    <property type="protein sequence ID" value="GBG77804"/>
    <property type="gene ID" value="CBR_g25735"/>
</dbReference>
<dbReference type="EMBL" id="BFEA01000277">
    <property type="protein sequence ID" value="GBG77804.1"/>
    <property type="molecule type" value="Genomic_DNA"/>
</dbReference>
<dbReference type="SUPFAM" id="SSF54160">
    <property type="entry name" value="Chromo domain-like"/>
    <property type="match status" value="1"/>
</dbReference>
<feature type="compositionally biased region" description="Basic residues" evidence="3">
    <location>
        <begin position="997"/>
        <end position="1006"/>
    </location>
</feature>
<dbReference type="PROSITE" id="PS50294">
    <property type="entry name" value="WD_REPEATS_REGION"/>
    <property type="match status" value="1"/>
</dbReference>
<dbReference type="InterPro" id="IPR001680">
    <property type="entry name" value="WD40_rpt"/>
</dbReference>
<dbReference type="GO" id="GO:0003824">
    <property type="term" value="F:catalytic activity"/>
    <property type="evidence" value="ECO:0007669"/>
    <property type="project" value="UniProtKB-KW"/>
</dbReference>
<dbReference type="InterPro" id="IPR016197">
    <property type="entry name" value="Chromo-like_dom_sf"/>
</dbReference>
<evidence type="ECO:0000256" key="2">
    <source>
        <dbReference type="PROSITE-ProRule" id="PRU00221"/>
    </source>
</evidence>
<dbReference type="InterPro" id="IPR043128">
    <property type="entry name" value="Rev_trsase/Diguanyl_cyclase"/>
</dbReference>
<dbReference type="PROSITE" id="PS50082">
    <property type="entry name" value="WD_REPEATS_2"/>
    <property type="match status" value="2"/>
</dbReference>
<evidence type="ECO:0000256" key="1">
    <source>
        <dbReference type="ARBA" id="ARBA00023268"/>
    </source>
</evidence>
<feature type="repeat" description="WD" evidence="2">
    <location>
        <begin position="1379"/>
        <end position="1409"/>
    </location>
</feature>
<dbReference type="InterPro" id="IPR050951">
    <property type="entry name" value="Retrovirus_Pol_polyprotein"/>
</dbReference>
<dbReference type="SUPFAM" id="SSF50978">
    <property type="entry name" value="WD40 repeat-like"/>
    <property type="match status" value="1"/>
</dbReference>
<dbReference type="OrthoDB" id="10251741at2759"/>
<dbReference type="Pfam" id="PF23760">
    <property type="entry name" value="Beta-prop_DCAF12"/>
    <property type="match status" value="2"/>
</dbReference>
<evidence type="ECO:0000259" key="5">
    <source>
        <dbReference type="Pfam" id="PF23760"/>
    </source>
</evidence>
<organism evidence="6 7">
    <name type="scientific">Chara braunii</name>
    <name type="common">Braun's stonewort</name>
    <dbReference type="NCBI Taxonomy" id="69332"/>
    <lineage>
        <taxon>Eukaryota</taxon>
        <taxon>Viridiplantae</taxon>
        <taxon>Streptophyta</taxon>
        <taxon>Charophyceae</taxon>
        <taxon>Charales</taxon>
        <taxon>Characeae</taxon>
        <taxon>Chara</taxon>
    </lineage>
</organism>
<dbReference type="InterPro" id="IPR041577">
    <property type="entry name" value="RT_RNaseH_2"/>
</dbReference>
<dbReference type="SMART" id="SM00320">
    <property type="entry name" value="WD40"/>
    <property type="match status" value="2"/>
</dbReference>
<dbReference type="Pfam" id="PF17919">
    <property type="entry name" value="RT_RNaseH_2"/>
    <property type="match status" value="2"/>
</dbReference>
<evidence type="ECO:0000259" key="4">
    <source>
        <dbReference type="Pfam" id="PF17919"/>
    </source>
</evidence>
<evidence type="ECO:0000313" key="7">
    <source>
        <dbReference type="Proteomes" id="UP000265515"/>
    </source>
</evidence>
<dbReference type="Proteomes" id="UP000265515">
    <property type="component" value="Unassembled WGS sequence"/>
</dbReference>
<dbReference type="InterPro" id="IPR036322">
    <property type="entry name" value="WD40_repeat_dom_sf"/>
</dbReference>
<comment type="caution">
    <text evidence="6">The sequence shown here is derived from an EMBL/GenBank/DDBJ whole genome shotgun (WGS) entry which is preliminary data.</text>
</comment>
<feature type="domain" description="DDB1- and CUL4-associated factor 12 beta-propeller" evidence="5">
    <location>
        <begin position="1347"/>
        <end position="1414"/>
    </location>
</feature>
<feature type="region of interest" description="Disordered" evidence="3">
    <location>
        <begin position="622"/>
        <end position="647"/>
    </location>
</feature>
<feature type="region of interest" description="Disordered" evidence="3">
    <location>
        <begin position="995"/>
        <end position="1018"/>
    </location>
</feature>
<dbReference type="PANTHER" id="PTHR37984:SF5">
    <property type="entry name" value="PROTEIN NYNRIN-LIKE"/>
    <property type="match status" value="1"/>
</dbReference>
<proteinExistence type="predicted"/>
<keyword evidence="2" id="KW-0853">WD repeat</keyword>
<sequence>MKSRGFRPQLTQMPRSLEGGPGSAAAARSRQRRQAQVFWRFEPSEGHNHTTLEEQHKEFLAKLVTWLVYTCNHLQSEVANLGRSVRNHNDLHEDATWALHSRVQNLEQAAPGPDGGEPSNATSTRQLEQRVDHVVAMLGDINTFAAPATISEQLDTLKTEVRQLHQLPDNDGNTSASWAYKTLMFRIEKFDDYTHQDPVTWWQGFTTEIEIHEVPNHLCISTLFLNAKGGCQIWLSHMATIHGVQVFDLHKKISWDDMTKEWKKRFIVDDAPTLAINRLFAMTQGNTPTRDWLTEWQKIVATPDLELSFSHMHREFYNRSCAALSLALVRAPLMNVGVEVVDLHDYVAKIAHEFKTQRRSLDEHEEHLHTVLERLRQANYNANRDKCEFTGQELEYLGHFVTPQGLHPLADKIDAIRVWPEPTNTTEVRSFMGLAGYYQRFITGYSRSAAPLTRLQSPKVPFVFSDEAPRSFQALKAAMLMAPVLSIYDPTLPTRVTTDTSSYGIRAVLEQHDGQDPMWLLGDTEARARQAGERFANKGWDTVTNRVVMGGWKEFKPLGTRTKIWVPEFVADWFGGFEHVTEVVNTMERTHVDCAWLAEEFYRTSLKFGPFHGDRAREEISQSKMAMRRARMSRRPTYPRPPTESGGGWEVSLPASYMVRGLDTEWMAVTLGRDQAFMMVECLWDAAVKVADNQLKQLDARIATLEARPPQAAPGCTPDMTDTTKQLNGRIDHVGDIGVFNGPDTISSTVAAIKTNITKLQTKRDAATKSYKMPHFDISKFDDHNKTDALAWWQRFLTEASCCTVPDDYMMKALYLQLIGGAQAWMNHLAATHTCTIAELHTHITWKEFEQLWFTRFMVRNVVKAAMNEVYTCSQGNMPTRDWTTKWQKIVTTPGFDLTFPNQRSEFFSRSCAGLRSTLGNEYDYTSFQAILDRANLVIQTDDKAASEKQSQPHYVAKQGYQLPAHNNAVISKETDDLHAAAESSSDGGIVAALQPKRPKRVRKPKARQETASTGTGQQPWTAYNIQRKSMNFVRSIRPLADKIQAIVDWPEPRYIDVPCSPAFVPKYRDLLIKARANMQKAQIRMQQQANRRRLPCPFPEGDLVWVLSEEFALEQDVSRKLLSKWFGPWEVTSAVGDDPASPSFVINIPPHLTVHWVFHTSKLAIYTPPIADEFPGRRSQDPPSMDGHQEVDRVITHRKYGNKPMQYKVTFKQCAPDDTRWISSADLQTSAPLIFANYEKTRLGQTTPPSQVARLLKKEAILKWDQDCTLALKKLKRALREYPILKVADPSLPFVVTTDVSQYGIGVVLQQDDGNGYRPVEFMSARLSSEKVATYTYERELYALRSINPSRTLLATGGGDPDDVAIFLLPSFEPMSLLSKHEDWIFASDWVSDKVLATCSRDTSVKLWCVQEERDCFVVDEPVVSKVEHKDKVRDLKYSPTTDRLVSLSQDETCKIWDPHVMEVVHTVRLSYKKELVCLAVEAPLIAVGSQRHITLVDMRCSHEASHINSKDENNDLRVHRSVIGELDVGKPVNPIFLVGTDERTQHHLSGLVRSLRVAIRLRVASRARLHCRTGSPKGRHEASISVAHYVFRNTLVGNPTGVQESCELRCCSMILARKEASILAQTVNDRENAVMVVAIAGERACYVHSNGEARCPRNRQWFQFAEGDSRSTLVAVANCA</sequence>
<dbReference type="InterPro" id="IPR043502">
    <property type="entry name" value="DNA/RNA_pol_sf"/>
</dbReference>
<evidence type="ECO:0000256" key="3">
    <source>
        <dbReference type="SAM" id="MobiDB-lite"/>
    </source>
</evidence>
<keyword evidence="1" id="KW-0511">Multifunctional enzyme</keyword>
<dbReference type="PANTHER" id="PTHR37984">
    <property type="entry name" value="PROTEIN CBG26694"/>
    <property type="match status" value="1"/>
</dbReference>
<dbReference type="InterPro" id="IPR015943">
    <property type="entry name" value="WD40/YVTN_repeat-like_dom_sf"/>
</dbReference>
<dbReference type="Gene3D" id="2.130.10.10">
    <property type="entry name" value="YVTN repeat-like/Quinoprotein amine dehydrogenase"/>
    <property type="match status" value="1"/>
</dbReference>
<feature type="repeat" description="WD" evidence="2">
    <location>
        <begin position="1427"/>
        <end position="1468"/>
    </location>
</feature>
<accession>A0A388L692</accession>
<evidence type="ECO:0000313" key="6">
    <source>
        <dbReference type="EMBL" id="GBG77804.1"/>
    </source>
</evidence>
<feature type="domain" description="Reverse transcriptase/retrotransposon-derived protein RNase H-like" evidence="4">
    <location>
        <begin position="465"/>
        <end position="516"/>
    </location>
</feature>